<evidence type="ECO:0000256" key="11">
    <source>
        <dbReference type="PROSITE-ProRule" id="PRU00421"/>
    </source>
</evidence>
<dbReference type="SUPFAM" id="SSF55604">
    <property type="entry name" value="Glucose permease domain IIB"/>
    <property type="match status" value="1"/>
</dbReference>
<evidence type="ECO:0000259" key="12">
    <source>
        <dbReference type="PROSITE" id="PS51093"/>
    </source>
</evidence>
<evidence type="ECO:0000256" key="6">
    <source>
        <dbReference type="ARBA" id="ARBA00022683"/>
    </source>
</evidence>
<evidence type="ECO:0000256" key="2">
    <source>
        <dbReference type="ARBA" id="ARBA00022448"/>
    </source>
</evidence>
<accession>A0A4R7UCH8</accession>
<name>A0A4R7UCH8_9BACT</name>
<comment type="caution">
    <text evidence="11">Lacks conserved residue(s) required for the propagation of feature annotation.</text>
</comment>
<dbReference type="GO" id="GO:0016301">
    <property type="term" value="F:kinase activity"/>
    <property type="evidence" value="ECO:0007669"/>
    <property type="project" value="UniProtKB-KW"/>
</dbReference>
<proteinExistence type="predicted"/>
<dbReference type="InterPro" id="IPR001127">
    <property type="entry name" value="PTS_EIIA_1_perm"/>
</dbReference>
<evidence type="ECO:0000256" key="3">
    <source>
        <dbReference type="ARBA" id="ARBA00022475"/>
    </source>
</evidence>
<dbReference type="Gene3D" id="2.70.70.10">
    <property type="entry name" value="Glucose Permease (Domain IIA)"/>
    <property type="match status" value="1"/>
</dbReference>
<keyword evidence="3" id="KW-1003">Cell membrane</keyword>
<dbReference type="Proteomes" id="UP000295757">
    <property type="component" value="Unassembled WGS sequence"/>
</dbReference>
<protein>
    <submittedName>
        <fullName evidence="14">PTS system D-glucosamine-specific IIC component</fullName>
    </submittedName>
</protein>
<keyword evidence="10" id="KW-0472">Membrane</keyword>
<keyword evidence="9" id="KW-1133">Transmembrane helix</keyword>
<dbReference type="PANTHER" id="PTHR45008">
    <property type="entry name" value="PTS SYSTEM GLUCOSE-SPECIFIC EIIA COMPONENT"/>
    <property type="match status" value="1"/>
</dbReference>
<keyword evidence="7" id="KW-0812">Transmembrane</keyword>
<dbReference type="Gene3D" id="3.30.1360.60">
    <property type="entry name" value="Glucose permease domain IIB"/>
    <property type="match status" value="1"/>
</dbReference>
<keyword evidence="6" id="KW-0598">Phosphotransferase system</keyword>
<dbReference type="InterPro" id="IPR050890">
    <property type="entry name" value="PTS_EIIA_component"/>
</dbReference>
<dbReference type="PROSITE" id="PS51093">
    <property type="entry name" value="PTS_EIIA_TYPE_1"/>
    <property type="match status" value="1"/>
</dbReference>
<dbReference type="GO" id="GO:0008982">
    <property type="term" value="F:protein-N(PI)-phosphohistidine-sugar phosphotransferase activity"/>
    <property type="evidence" value="ECO:0007669"/>
    <property type="project" value="InterPro"/>
</dbReference>
<dbReference type="Pfam" id="PF00358">
    <property type="entry name" value="PTS_EIIA_1"/>
    <property type="match status" value="1"/>
</dbReference>
<evidence type="ECO:0000313" key="15">
    <source>
        <dbReference type="Proteomes" id="UP000295757"/>
    </source>
</evidence>
<keyword evidence="5" id="KW-0808">Transferase</keyword>
<dbReference type="SUPFAM" id="SSF51261">
    <property type="entry name" value="Duplicated hybrid motif"/>
    <property type="match status" value="1"/>
</dbReference>
<keyword evidence="15" id="KW-1185">Reference proteome</keyword>
<gene>
    <name evidence="14" type="ORF">BCF59_0013</name>
</gene>
<organism evidence="14 15">
    <name type="scientific">Mycoplasmopsis mustelae</name>
    <dbReference type="NCBI Taxonomy" id="171289"/>
    <lineage>
        <taxon>Bacteria</taxon>
        <taxon>Bacillati</taxon>
        <taxon>Mycoplasmatota</taxon>
        <taxon>Mycoplasmoidales</taxon>
        <taxon>Metamycoplasmataceae</taxon>
        <taxon>Mycoplasmopsis</taxon>
    </lineage>
</organism>
<dbReference type="InterPro" id="IPR036878">
    <property type="entry name" value="Glu_permease_IIB"/>
</dbReference>
<evidence type="ECO:0000256" key="1">
    <source>
        <dbReference type="ARBA" id="ARBA00004496"/>
    </source>
</evidence>
<dbReference type="AlphaFoldDB" id="A0A4R7UCH8"/>
<reference evidence="14 15" key="1">
    <citation type="submission" date="2019-03" db="EMBL/GenBank/DDBJ databases">
        <title>Genomic Encyclopedia of Archaeal and Bacterial Type Strains, Phase II (KMG-II): from individual species to whole genera.</title>
        <authorList>
            <person name="Goeker M."/>
        </authorList>
    </citation>
    <scope>NUCLEOTIDE SEQUENCE [LARGE SCALE GENOMIC DNA]</scope>
    <source>
        <strain evidence="14 15">ATCC 35214</strain>
    </source>
</reference>
<dbReference type="InterPro" id="IPR001996">
    <property type="entry name" value="PTS_IIB_1"/>
</dbReference>
<comment type="subcellular location">
    <subcellularLocation>
        <location evidence="1">Cytoplasm</location>
    </subcellularLocation>
</comment>
<evidence type="ECO:0000256" key="8">
    <source>
        <dbReference type="ARBA" id="ARBA00022777"/>
    </source>
</evidence>
<keyword evidence="2" id="KW-0813">Transport</keyword>
<evidence type="ECO:0000313" key="14">
    <source>
        <dbReference type="EMBL" id="TDV24069.1"/>
    </source>
</evidence>
<dbReference type="PROSITE" id="PS51098">
    <property type="entry name" value="PTS_EIIB_TYPE_1"/>
    <property type="match status" value="1"/>
</dbReference>
<feature type="domain" description="PTS EIIB type-1" evidence="13">
    <location>
        <begin position="21"/>
        <end position="104"/>
    </location>
</feature>
<dbReference type="GO" id="GO:0009401">
    <property type="term" value="P:phosphoenolpyruvate-dependent sugar phosphotransferase system"/>
    <property type="evidence" value="ECO:0007669"/>
    <property type="project" value="UniProtKB-KW"/>
</dbReference>
<evidence type="ECO:0000256" key="4">
    <source>
        <dbReference type="ARBA" id="ARBA00022597"/>
    </source>
</evidence>
<dbReference type="InterPro" id="IPR011055">
    <property type="entry name" value="Dup_hybrid_motif"/>
</dbReference>
<evidence type="ECO:0000256" key="10">
    <source>
        <dbReference type="ARBA" id="ARBA00023136"/>
    </source>
</evidence>
<sequence length="279" mass="30730">MKQTCDKCKPFLGCVCNQEVPSNIKDLIDAFGGATNLKNLNNSVSQLRYDVNDLKLVSEELLKKCGAKNVAIFNESNHIQVELEKNAEELNFEVKKYLQLLQRQPINTNTKQTSIKNNLESTETNETIDVLAPVSGKLIDLKTLNDGIFSANLVGNGVAIQMDKSAKSINIIAPFDGKIQMMTAAKNQFIYHSDCGLEVVILVGLDADKLSGIGFETINKINTELKAGETLLNLNMEKIVAANLDIHLIICSIDDAKFQILQKPNSTISQGEKIFSLTK</sequence>
<keyword evidence="8" id="KW-0418">Kinase</keyword>
<evidence type="ECO:0000256" key="7">
    <source>
        <dbReference type="ARBA" id="ARBA00022692"/>
    </source>
</evidence>
<evidence type="ECO:0000259" key="13">
    <source>
        <dbReference type="PROSITE" id="PS51098"/>
    </source>
</evidence>
<dbReference type="RefSeq" id="WP_134109900.1">
    <property type="nucleotide sequence ID" value="NZ_SOCN01000001.1"/>
</dbReference>
<dbReference type="EMBL" id="SOCN01000001">
    <property type="protein sequence ID" value="TDV24069.1"/>
    <property type="molecule type" value="Genomic_DNA"/>
</dbReference>
<comment type="caution">
    <text evidence="14">The sequence shown here is derived from an EMBL/GenBank/DDBJ whole genome shotgun (WGS) entry which is preliminary data.</text>
</comment>
<dbReference type="OrthoDB" id="92465at2"/>
<evidence type="ECO:0000256" key="5">
    <source>
        <dbReference type="ARBA" id="ARBA00022679"/>
    </source>
</evidence>
<dbReference type="PANTHER" id="PTHR45008:SF1">
    <property type="entry name" value="PTS SYSTEM GLUCOSE-SPECIFIC EIIA COMPONENT"/>
    <property type="match status" value="1"/>
</dbReference>
<feature type="domain" description="PTS EIIA type-1" evidence="12">
    <location>
        <begin position="146"/>
        <end position="254"/>
    </location>
</feature>
<dbReference type="GO" id="GO:0005737">
    <property type="term" value="C:cytoplasm"/>
    <property type="evidence" value="ECO:0007669"/>
    <property type="project" value="UniProtKB-SubCell"/>
</dbReference>
<evidence type="ECO:0000256" key="9">
    <source>
        <dbReference type="ARBA" id="ARBA00022989"/>
    </source>
</evidence>
<keyword evidence="4" id="KW-0762">Sugar transport</keyword>